<dbReference type="InterPro" id="IPR042150">
    <property type="entry name" value="MmRce1-like"/>
</dbReference>
<dbReference type="AlphaFoldDB" id="A0ABD5RFU0"/>
<dbReference type="Pfam" id="PF02517">
    <property type="entry name" value="Rce1-like"/>
    <property type="match status" value="1"/>
</dbReference>
<feature type="transmembrane region" description="Helical" evidence="1">
    <location>
        <begin position="60"/>
        <end position="79"/>
    </location>
</feature>
<protein>
    <submittedName>
        <fullName evidence="3">CPBP family intramembrane glutamic endopeptidase</fullName>
        <ecNumber evidence="3">3.4.-.-</ecNumber>
    </submittedName>
</protein>
<gene>
    <name evidence="3" type="ORF">ACFPJ5_18200</name>
</gene>
<name>A0ABD5RFU0_9EURY</name>
<evidence type="ECO:0000259" key="2">
    <source>
        <dbReference type="Pfam" id="PF02517"/>
    </source>
</evidence>
<feature type="transmembrane region" description="Helical" evidence="1">
    <location>
        <begin position="202"/>
        <end position="220"/>
    </location>
</feature>
<dbReference type="GO" id="GO:0004175">
    <property type="term" value="F:endopeptidase activity"/>
    <property type="evidence" value="ECO:0007669"/>
    <property type="project" value="UniProtKB-ARBA"/>
</dbReference>
<reference evidence="3 4" key="1">
    <citation type="journal article" date="2019" name="Int. J. Syst. Evol. Microbiol.">
        <title>The Global Catalogue of Microorganisms (GCM) 10K type strain sequencing project: providing services to taxonomists for standard genome sequencing and annotation.</title>
        <authorList>
            <consortium name="The Broad Institute Genomics Platform"/>
            <consortium name="The Broad Institute Genome Sequencing Center for Infectious Disease"/>
            <person name="Wu L."/>
            <person name="Ma J."/>
        </authorList>
    </citation>
    <scope>NUCLEOTIDE SEQUENCE [LARGE SCALE GENOMIC DNA]</scope>
    <source>
        <strain evidence="3 4">CGMCC 1.12237</strain>
    </source>
</reference>
<dbReference type="Proteomes" id="UP001596201">
    <property type="component" value="Unassembled WGS sequence"/>
</dbReference>
<comment type="caution">
    <text evidence="3">The sequence shown here is derived from an EMBL/GenBank/DDBJ whole genome shotgun (WGS) entry which is preliminary data.</text>
</comment>
<sequence length="298" mass="31177">MDTEDTGASSSVSTATDVDRLVESPAVRGFTVFVLGTLGFSWSLWALLVADLVPPSATTPLILVGGFGPLVGALLTLRVQGASIRAWLRSNLRLRLPVRWYLVALLLPPLLVGLAGLVHAGVFGARLDLGSLPPAWVYPAGLVLVFFVGGGQEELGWRAFAVPVLQERFSALLTSLLVGVVWVCWHLPLFVVPGSSQAGIPLAPYAVAVVSVSVVFTWLYNSTASVLPAMLLHGGINPIAQYFPTGGADAIRTVEGYGSYALVVLGLALVVLSVSGAASFADERVRLSALTGSSETAD</sequence>
<evidence type="ECO:0000313" key="4">
    <source>
        <dbReference type="Proteomes" id="UP001596201"/>
    </source>
</evidence>
<accession>A0ABD5RFU0</accession>
<dbReference type="InterPro" id="IPR003675">
    <property type="entry name" value="Rce1/LyrA-like_dom"/>
</dbReference>
<feature type="transmembrane region" description="Helical" evidence="1">
    <location>
        <begin position="260"/>
        <end position="281"/>
    </location>
</feature>
<feature type="transmembrane region" description="Helical" evidence="1">
    <location>
        <begin position="30"/>
        <end position="48"/>
    </location>
</feature>
<evidence type="ECO:0000313" key="3">
    <source>
        <dbReference type="EMBL" id="MFC5368861.1"/>
    </source>
</evidence>
<keyword evidence="3" id="KW-0378">Hydrolase</keyword>
<dbReference type="EMBL" id="JBHSKX010000004">
    <property type="protein sequence ID" value="MFC5368861.1"/>
    <property type="molecule type" value="Genomic_DNA"/>
</dbReference>
<dbReference type="PANTHER" id="PTHR35797">
    <property type="entry name" value="PROTEASE-RELATED"/>
    <property type="match status" value="1"/>
</dbReference>
<feature type="transmembrane region" description="Helical" evidence="1">
    <location>
        <begin position="100"/>
        <end position="123"/>
    </location>
</feature>
<dbReference type="PANTHER" id="PTHR35797:SF1">
    <property type="entry name" value="PROTEASE"/>
    <property type="match status" value="1"/>
</dbReference>
<keyword evidence="1" id="KW-0812">Transmembrane</keyword>
<dbReference type="EC" id="3.4.-.-" evidence="3"/>
<feature type="domain" description="CAAX prenyl protease 2/Lysostaphin resistance protein A-like" evidence="2">
    <location>
        <begin position="139"/>
        <end position="237"/>
    </location>
</feature>
<dbReference type="GO" id="GO:0080120">
    <property type="term" value="P:CAAX-box protein maturation"/>
    <property type="evidence" value="ECO:0007669"/>
    <property type="project" value="UniProtKB-ARBA"/>
</dbReference>
<feature type="transmembrane region" description="Helical" evidence="1">
    <location>
        <begin position="135"/>
        <end position="157"/>
    </location>
</feature>
<keyword evidence="1" id="KW-0472">Membrane</keyword>
<dbReference type="RefSeq" id="WP_227230920.1">
    <property type="nucleotide sequence ID" value="NZ_JAJCVJ010000003.1"/>
</dbReference>
<evidence type="ECO:0000256" key="1">
    <source>
        <dbReference type="SAM" id="Phobius"/>
    </source>
</evidence>
<feature type="transmembrane region" description="Helical" evidence="1">
    <location>
        <begin position="169"/>
        <end position="190"/>
    </location>
</feature>
<proteinExistence type="predicted"/>
<keyword evidence="1" id="KW-1133">Transmembrane helix</keyword>
<organism evidence="3 4">
    <name type="scientific">Salinirubrum litoreum</name>
    <dbReference type="NCBI Taxonomy" id="1126234"/>
    <lineage>
        <taxon>Archaea</taxon>
        <taxon>Methanobacteriati</taxon>
        <taxon>Methanobacteriota</taxon>
        <taxon>Stenosarchaea group</taxon>
        <taxon>Halobacteria</taxon>
        <taxon>Halobacteriales</taxon>
        <taxon>Haloferacaceae</taxon>
        <taxon>Salinirubrum</taxon>
    </lineage>
</organism>
<keyword evidence="4" id="KW-1185">Reference proteome</keyword>